<evidence type="ECO:0000313" key="4">
    <source>
        <dbReference type="Proteomes" id="UP001152795"/>
    </source>
</evidence>
<dbReference type="PROSITE" id="PS50878">
    <property type="entry name" value="RT_POL"/>
    <property type="match status" value="1"/>
</dbReference>
<evidence type="ECO:0000256" key="1">
    <source>
        <dbReference type="SAM" id="Coils"/>
    </source>
</evidence>
<name>A0A7D9ENJ5_PARCT</name>
<evidence type="ECO:0000256" key="2">
    <source>
        <dbReference type="SAM" id="MobiDB-lite"/>
    </source>
</evidence>
<protein>
    <submittedName>
        <fullName evidence="3">Uncharacterized protein</fullName>
    </submittedName>
</protein>
<dbReference type="Proteomes" id="UP001152795">
    <property type="component" value="Unassembled WGS sequence"/>
</dbReference>
<accession>A0A7D9ENJ5</accession>
<feature type="region of interest" description="Disordered" evidence="2">
    <location>
        <begin position="214"/>
        <end position="245"/>
    </location>
</feature>
<dbReference type="CDD" id="cd01650">
    <property type="entry name" value="RT_nLTR_like"/>
    <property type="match status" value="1"/>
</dbReference>
<dbReference type="Gene3D" id="3.40.50.12690">
    <property type="match status" value="1"/>
</dbReference>
<dbReference type="EMBL" id="CACRXK020007383">
    <property type="protein sequence ID" value="CAB4012106.1"/>
    <property type="molecule type" value="Genomic_DNA"/>
</dbReference>
<dbReference type="PANTHER" id="PTHR33332">
    <property type="entry name" value="REVERSE TRANSCRIPTASE DOMAIN-CONTAINING PROTEIN"/>
    <property type="match status" value="1"/>
</dbReference>
<comment type="caution">
    <text evidence="3">The sequence shown here is derived from an EMBL/GenBank/DDBJ whole genome shotgun (WGS) entry which is preliminary data.</text>
</comment>
<reference evidence="3" key="1">
    <citation type="submission" date="2020-04" db="EMBL/GenBank/DDBJ databases">
        <authorList>
            <person name="Alioto T."/>
            <person name="Alioto T."/>
            <person name="Gomez Garrido J."/>
        </authorList>
    </citation>
    <scope>NUCLEOTIDE SEQUENCE</scope>
    <source>
        <strain evidence="3">A484AB</strain>
    </source>
</reference>
<dbReference type="SUPFAM" id="SSF56672">
    <property type="entry name" value="DNA/RNA polymerases"/>
    <property type="match status" value="1"/>
</dbReference>
<dbReference type="OrthoDB" id="3261222at2759"/>
<dbReference type="AlphaFoldDB" id="A0A7D9ENJ5"/>
<feature type="compositionally biased region" description="Polar residues" evidence="2">
    <location>
        <begin position="287"/>
        <end position="296"/>
    </location>
</feature>
<feature type="coiled-coil region" evidence="1">
    <location>
        <begin position="146"/>
        <end position="173"/>
    </location>
</feature>
<feature type="compositionally biased region" description="Polar residues" evidence="2">
    <location>
        <begin position="231"/>
        <end position="245"/>
    </location>
</feature>
<proteinExistence type="predicted"/>
<sequence length="586" mass="65413">MESGCLVSSSGNFENVLRDLTVSDKGKFKWSGTFENLEIMMNNILEKQTVWNSYGGDCKKLELGDLCVRWYMKNKSLTINGEGSEDLKLQFKAAVCVAESDAAASQQPKVSEVVESDDKPECESVLLSYNLGNPATQTPAVSASVLELVQSVEERLECKLEKLASQIEELSSASLQQLNHEPNDASQSTEYSAFLKSENTSLKKQNMVLAEQEGKKCEETGPLNAVKRQSDNSPAAKSNSSRAVCTSGIQTQNRYSILSEIDNDGEDTLSSQKRSESGITPVAKDTVTVTENSGTENSKDMDYRSSEIVLIGDSIIKHIDPKKLAKRKVSKYTYPGKSAEDIEAELGTIKVNSTPSHITIHAGTNNIPADSAEIQKLDDFSINDWKLARVSPIYKSEDRKKCENYRPISILPIISKVFEREVFTQIYKYLNENSLLSKSQSGFRPKHGTVGVLIQMCDQWLSDMDKGKINGVVFLDIRKAFDSINHKILLRKLKNQFGIHDIELKWFESYLTNREQVCLVNGHTSLPKKIRCGVPQGSILGPLLFLLYVNDMPDHLKKTTPYLYADDTQISSSSYDFETYISSKFK</sequence>
<keyword evidence="1" id="KW-0175">Coiled coil</keyword>
<evidence type="ECO:0000313" key="3">
    <source>
        <dbReference type="EMBL" id="CAB4012106.1"/>
    </source>
</evidence>
<gene>
    <name evidence="3" type="ORF">PACLA_8A072616</name>
</gene>
<dbReference type="InterPro" id="IPR043502">
    <property type="entry name" value="DNA/RNA_pol_sf"/>
</dbReference>
<keyword evidence="4" id="KW-1185">Reference proteome</keyword>
<dbReference type="InterPro" id="IPR000477">
    <property type="entry name" value="RT_dom"/>
</dbReference>
<organism evidence="3 4">
    <name type="scientific">Paramuricea clavata</name>
    <name type="common">Red gorgonian</name>
    <name type="synonym">Violescent sea-whip</name>
    <dbReference type="NCBI Taxonomy" id="317549"/>
    <lineage>
        <taxon>Eukaryota</taxon>
        <taxon>Metazoa</taxon>
        <taxon>Cnidaria</taxon>
        <taxon>Anthozoa</taxon>
        <taxon>Octocorallia</taxon>
        <taxon>Malacalcyonacea</taxon>
        <taxon>Plexauridae</taxon>
        <taxon>Paramuricea</taxon>
    </lineage>
</organism>
<dbReference type="Pfam" id="PF00078">
    <property type="entry name" value="RVT_1"/>
    <property type="match status" value="1"/>
</dbReference>
<feature type="region of interest" description="Disordered" evidence="2">
    <location>
        <begin position="264"/>
        <end position="300"/>
    </location>
</feature>
<dbReference type="SUPFAM" id="SSF52266">
    <property type="entry name" value="SGNH hydrolase"/>
    <property type="match status" value="1"/>
</dbReference>